<accession>A0A6A7XXV6</accession>
<dbReference type="PANTHER" id="PTHR11647:SF1">
    <property type="entry name" value="COLLAPSIN RESPONSE MEDIATOR PROTEIN"/>
    <property type="match status" value="1"/>
</dbReference>
<dbReference type="GO" id="GO:0016810">
    <property type="term" value="F:hydrolase activity, acting on carbon-nitrogen (but not peptide) bonds"/>
    <property type="evidence" value="ECO:0007669"/>
    <property type="project" value="InterPro"/>
</dbReference>
<keyword evidence="3" id="KW-1185">Reference proteome</keyword>
<organism evidence="2 3">
    <name type="scientific">Segnochrobactrum spirostomi</name>
    <dbReference type="NCBI Taxonomy" id="2608987"/>
    <lineage>
        <taxon>Bacteria</taxon>
        <taxon>Pseudomonadati</taxon>
        <taxon>Pseudomonadota</taxon>
        <taxon>Alphaproteobacteria</taxon>
        <taxon>Hyphomicrobiales</taxon>
        <taxon>Segnochrobactraceae</taxon>
        <taxon>Segnochrobactrum</taxon>
    </lineage>
</organism>
<dbReference type="PANTHER" id="PTHR11647">
    <property type="entry name" value="HYDRANTOINASE/DIHYDROPYRIMIDINASE FAMILY MEMBER"/>
    <property type="match status" value="1"/>
</dbReference>
<sequence>MLIRLAGGRVVDPVNGRDAVGDVYIEDGRIVAAPPAGARVDETHDVSGRIVMAGAIDIHSHVAGGNVTLSRLLLPELHENTEAPAPGLPFTTARWSAAETGRLYARMGFTTVVEPAVPPSQALQSHLELADMPVIDKATLSVLGNEDFLLSMLRAGESEAAIADYVALMLSRTRALGLKVINAGGSAAFRENVRTFGFDDEVPHYGVSSRHIVKALQTAVTSLGVRHPLHVHCNNLGVPGTAIDTLVETIEAAEGLPLHLAHVQFYAYGTEGKRGFSSAVPRLVEALKRNPSVTIDVGQVMFGQTVTISADVLRQFAGRVAASPNKWILWDGDGNGAGVVPFAYNASSFVNALQWAIGLEIFLSVEDPWRVFFTTDHPNGAPFTTYPKLLHLLMSADERARYMAGLPKAAMKMTALPSLKREYSFAEIAIMTRAAPAKLLGLDDRGHLGPGALADIAVYDDREDRTAMFEAAHLVFKNGRLAVKDGELLSAEAGQAQVVAFDQDAGMVRRLDDYLASYFGADGSIYTVRDDVIGPADPFKVHPCRT</sequence>
<dbReference type="Pfam" id="PF07969">
    <property type="entry name" value="Amidohydro_3"/>
    <property type="match status" value="1"/>
</dbReference>
<dbReference type="InterPro" id="IPR013108">
    <property type="entry name" value="Amidohydro_3"/>
</dbReference>
<dbReference type="PIRSF" id="PIRSF006453">
    <property type="entry name" value="FwdA"/>
    <property type="match status" value="1"/>
</dbReference>
<dbReference type="Gene3D" id="2.30.40.10">
    <property type="entry name" value="Urease, subunit C, domain 1"/>
    <property type="match status" value="1"/>
</dbReference>
<dbReference type="EMBL" id="VWNA01000001">
    <property type="protein sequence ID" value="MQT11514.1"/>
    <property type="molecule type" value="Genomic_DNA"/>
</dbReference>
<feature type="domain" description="Amidohydrolase 3" evidence="1">
    <location>
        <begin position="43"/>
        <end position="482"/>
    </location>
</feature>
<reference evidence="2 3" key="1">
    <citation type="submission" date="2019-09" db="EMBL/GenBank/DDBJ databases">
        <title>Segnochrobactrum spirostomi gen. nov., sp. nov., isolated from the ciliate Spirostomum cf. yagiui and description of a novel family, Segnochrobactraceae fam. nov. within the order Rhizobiales of the class Alphaproteobacteria.</title>
        <authorList>
            <person name="Akter S."/>
            <person name="Shazib S.U.A."/>
            <person name="Shin M.K."/>
        </authorList>
    </citation>
    <scope>NUCLEOTIDE SEQUENCE [LARGE SCALE GENOMIC DNA]</scope>
    <source>
        <strain evidence="2 3">Sp-1</strain>
    </source>
</reference>
<comment type="caution">
    <text evidence="2">The sequence shown here is derived from an EMBL/GenBank/DDBJ whole genome shotgun (WGS) entry which is preliminary data.</text>
</comment>
<dbReference type="AlphaFoldDB" id="A0A6A7XXV6"/>
<dbReference type="InterPro" id="IPR032466">
    <property type="entry name" value="Metal_Hydrolase"/>
</dbReference>
<dbReference type="InterPro" id="IPR050378">
    <property type="entry name" value="Metallo-dep_Hydrolases_sf"/>
</dbReference>
<evidence type="ECO:0000313" key="2">
    <source>
        <dbReference type="EMBL" id="MQT11514.1"/>
    </source>
</evidence>
<name>A0A6A7XXV6_9HYPH</name>
<dbReference type="SUPFAM" id="SSF51556">
    <property type="entry name" value="Metallo-dependent hydrolases"/>
    <property type="match status" value="1"/>
</dbReference>
<proteinExistence type="predicted"/>
<dbReference type="RefSeq" id="WP_153478264.1">
    <property type="nucleotide sequence ID" value="NZ_VWNA01000001.1"/>
</dbReference>
<gene>
    <name evidence="2" type="ORF">F0357_02250</name>
</gene>
<dbReference type="InterPro" id="IPR012027">
    <property type="entry name" value="Formylmethanofuran_DH_asu"/>
</dbReference>
<protein>
    <submittedName>
        <fullName evidence="2">Formylmethanofuran dehydrogenase subunit A</fullName>
    </submittedName>
</protein>
<dbReference type="SUPFAM" id="SSF51338">
    <property type="entry name" value="Composite domain of metallo-dependent hydrolases"/>
    <property type="match status" value="1"/>
</dbReference>
<dbReference type="Proteomes" id="UP000332515">
    <property type="component" value="Unassembled WGS sequence"/>
</dbReference>
<dbReference type="NCBIfam" id="TIGR03121">
    <property type="entry name" value="one_C_dehyd_A"/>
    <property type="match status" value="1"/>
</dbReference>
<dbReference type="InterPro" id="IPR011059">
    <property type="entry name" value="Metal-dep_hydrolase_composite"/>
</dbReference>
<evidence type="ECO:0000259" key="1">
    <source>
        <dbReference type="Pfam" id="PF07969"/>
    </source>
</evidence>
<evidence type="ECO:0000313" key="3">
    <source>
        <dbReference type="Proteomes" id="UP000332515"/>
    </source>
</evidence>